<feature type="compositionally biased region" description="Basic residues" evidence="1">
    <location>
        <begin position="456"/>
        <end position="466"/>
    </location>
</feature>
<dbReference type="InParanoid" id="G3JM38"/>
<dbReference type="VEuPathDB" id="FungiDB:CCM_07182"/>
<evidence type="ECO:0000313" key="2">
    <source>
        <dbReference type="EMBL" id="EGX90762.1"/>
    </source>
</evidence>
<feature type="compositionally biased region" description="Polar residues" evidence="1">
    <location>
        <begin position="553"/>
        <end position="571"/>
    </location>
</feature>
<dbReference type="eggNOG" id="ENOG502T2Q4">
    <property type="taxonomic scope" value="Eukaryota"/>
</dbReference>
<keyword evidence="3" id="KW-1185">Reference proteome</keyword>
<dbReference type="OrthoDB" id="5225441at2759"/>
<name>G3JM38_CORMM</name>
<evidence type="ECO:0000256" key="1">
    <source>
        <dbReference type="SAM" id="MobiDB-lite"/>
    </source>
</evidence>
<feature type="region of interest" description="Disordered" evidence="1">
    <location>
        <begin position="344"/>
        <end position="369"/>
    </location>
</feature>
<sequence length="672" mass="73069">MACICSIVPIERLKPPRQLYNHSSYLPEATPAPRRTPRTGTTYLPTLPVLPSSALGLDARPIYFPVLTNSHSISLSWCYKSTRLPVSASTPCWLGTYLPTYLLRTGTRLDTTRAHIARSTALVFLAHGIPQEYPPKTCTTSNNLQRQQATFFLQQTAIRYLPPPASYCLPPHPPHPVTTLAMSIFSYLRKSRQQAKEHNAKLAEQKKKDAQAVPYRHIPTHAASDAIASAPPAWREVNDRPRILEQNRRRSAMAAAGFSLSTPSTTTIPAIPRVTSSLSYVSYPSGEATPHVGMPRAYSSSSVHHAYPPGREIVYSMPDAALSQPSSYKGKDVYRNSFPAYDISGGSSSVVSKDPTPEGSSRASNSSHDELEIVMASSARPNTKPAPNLQVPLAQPVQQLQTYHQVQHTQQAKQLQSAQQAQIQTVTPTAQPAVPVMAAQQPQTPTPESPRPASVHSHRLHPSHRRTSSETSDRTAVPVSTKPTARDARPPPMSMRGFNYIPTTPTQQQPAAAGQPELASAAHQSTPQHRLSTGYSGFAPRAPATPVTAPPASRNSSDVNLSSLATRSASLDPSGGPATPSSVGQRSYQSRMKEHTLPVQTPQPQPELEPIVSSNYTRHSRSEMPPPLAHDSLVNIFPEPIPDSYDTKSSRGKLGKVKKTRWSFAKSSPITA</sequence>
<feature type="region of interest" description="Disordered" evidence="1">
    <location>
        <begin position="436"/>
        <end position="609"/>
    </location>
</feature>
<dbReference type="KEGG" id="cmt:CCM_07182"/>
<dbReference type="STRING" id="983644.G3JM38"/>
<dbReference type="GeneID" id="18169193"/>
<feature type="compositionally biased region" description="Low complexity" evidence="1">
    <location>
        <begin position="539"/>
        <end position="552"/>
    </location>
</feature>
<dbReference type="EMBL" id="JH126403">
    <property type="protein sequence ID" value="EGX90762.1"/>
    <property type="molecule type" value="Genomic_DNA"/>
</dbReference>
<proteinExistence type="predicted"/>
<feature type="region of interest" description="Disordered" evidence="1">
    <location>
        <begin position="640"/>
        <end position="672"/>
    </location>
</feature>
<evidence type="ECO:0000313" key="3">
    <source>
        <dbReference type="Proteomes" id="UP000001610"/>
    </source>
</evidence>
<dbReference type="Proteomes" id="UP000001610">
    <property type="component" value="Unassembled WGS sequence"/>
</dbReference>
<accession>G3JM38</accession>
<feature type="compositionally biased region" description="Polar residues" evidence="1">
    <location>
        <begin position="522"/>
        <end position="535"/>
    </location>
</feature>
<feature type="compositionally biased region" description="Polar residues" evidence="1">
    <location>
        <begin position="579"/>
        <end position="590"/>
    </location>
</feature>
<reference evidence="2 3" key="1">
    <citation type="journal article" date="2011" name="Genome Biol.">
        <title>Genome sequence of the insect pathogenic fungus Cordyceps militaris, a valued traditional Chinese medicine.</title>
        <authorList>
            <person name="Zheng P."/>
            <person name="Xia Y."/>
            <person name="Xiao G."/>
            <person name="Xiong C."/>
            <person name="Hu X."/>
            <person name="Zhang S."/>
            <person name="Zheng H."/>
            <person name="Huang Y."/>
            <person name="Zhou Y."/>
            <person name="Wang S."/>
            <person name="Zhao G.P."/>
            <person name="Liu X."/>
            <person name="St Leger R.J."/>
            <person name="Wang C."/>
        </authorList>
    </citation>
    <scope>NUCLEOTIDE SEQUENCE [LARGE SCALE GENOMIC DNA]</scope>
    <source>
        <strain evidence="2 3">CM01</strain>
    </source>
</reference>
<gene>
    <name evidence="2" type="ORF">CCM_07182</name>
</gene>
<dbReference type="RefSeq" id="XP_006672383.1">
    <property type="nucleotide sequence ID" value="XM_006672320.1"/>
</dbReference>
<dbReference type="AlphaFoldDB" id="G3JM38"/>
<organism evidence="2 3">
    <name type="scientific">Cordyceps militaris (strain CM01)</name>
    <name type="common">Caterpillar fungus</name>
    <dbReference type="NCBI Taxonomy" id="983644"/>
    <lineage>
        <taxon>Eukaryota</taxon>
        <taxon>Fungi</taxon>
        <taxon>Dikarya</taxon>
        <taxon>Ascomycota</taxon>
        <taxon>Pezizomycotina</taxon>
        <taxon>Sordariomycetes</taxon>
        <taxon>Hypocreomycetidae</taxon>
        <taxon>Hypocreales</taxon>
        <taxon>Cordycipitaceae</taxon>
        <taxon>Cordyceps</taxon>
    </lineage>
</organism>
<dbReference type="OMA" id="SRSEMPP"/>
<feature type="compositionally biased region" description="Low complexity" evidence="1">
    <location>
        <begin position="502"/>
        <end position="513"/>
    </location>
</feature>
<dbReference type="HOGENOM" id="CLU_026446_0_0_1"/>
<feature type="compositionally biased region" description="Basic residues" evidence="1">
    <location>
        <begin position="650"/>
        <end position="661"/>
    </location>
</feature>
<protein>
    <submittedName>
        <fullName evidence="2">Uncharacterized protein</fullName>
    </submittedName>
</protein>